<feature type="domain" description="VWFA" evidence="1">
    <location>
        <begin position="148"/>
        <end position="396"/>
    </location>
</feature>
<dbReference type="Gene3D" id="3.40.50.410">
    <property type="entry name" value="von Willebrand factor, type A domain"/>
    <property type="match status" value="1"/>
</dbReference>
<organism evidence="2">
    <name type="scientific">Alsobacter sp. KACC 23698</name>
    <dbReference type="NCBI Taxonomy" id="3149229"/>
    <lineage>
        <taxon>Bacteria</taxon>
        <taxon>Pseudomonadati</taxon>
        <taxon>Pseudomonadota</taxon>
        <taxon>Alphaproteobacteria</taxon>
        <taxon>Hyphomicrobiales</taxon>
        <taxon>Alsobacteraceae</taxon>
        <taxon>Alsobacter</taxon>
    </lineage>
</organism>
<dbReference type="InterPro" id="IPR002035">
    <property type="entry name" value="VWF_A"/>
</dbReference>
<dbReference type="EMBL" id="CP157484">
    <property type="protein sequence ID" value="XBO38246.1"/>
    <property type="molecule type" value="Genomic_DNA"/>
</dbReference>
<dbReference type="RefSeq" id="WP_406855084.1">
    <property type="nucleotide sequence ID" value="NZ_CP157484.1"/>
</dbReference>
<reference evidence="2" key="1">
    <citation type="submission" date="2024-05" db="EMBL/GenBank/DDBJ databases">
        <authorList>
            <person name="Kim S."/>
            <person name="Heo J."/>
            <person name="Choi H."/>
            <person name="Choi Y."/>
            <person name="Kwon S.-W."/>
            <person name="Kim Y."/>
        </authorList>
    </citation>
    <scope>NUCLEOTIDE SEQUENCE</scope>
    <source>
        <strain evidence="2">KACC 23698</strain>
    </source>
</reference>
<dbReference type="Pfam" id="PF13400">
    <property type="entry name" value="Tad"/>
    <property type="match status" value="1"/>
</dbReference>
<dbReference type="Pfam" id="PF00092">
    <property type="entry name" value="VWA"/>
    <property type="match status" value="1"/>
</dbReference>
<accession>A0AAU7JDA9</accession>
<dbReference type="InterPro" id="IPR028087">
    <property type="entry name" value="Tad_N"/>
</dbReference>
<protein>
    <submittedName>
        <fullName evidence="2">Pilus assembly protein</fullName>
    </submittedName>
</protein>
<gene>
    <name evidence="2" type="ORF">ABEG18_21465</name>
</gene>
<dbReference type="SUPFAM" id="SSF53300">
    <property type="entry name" value="vWA-like"/>
    <property type="match status" value="1"/>
</dbReference>
<dbReference type="InterPro" id="IPR036465">
    <property type="entry name" value="vWFA_dom_sf"/>
</dbReference>
<evidence type="ECO:0000313" key="2">
    <source>
        <dbReference type="EMBL" id="XBO38246.1"/>
    </source>
</evidence>
<dbReference type="PROSITE" id="PS50234">
    <property type="entry name" value="VWFA"/>
    <property type="match status" value="1"/>
</dbReference>
<sequence>MSILKRLASDDRGSVNVMFAVAILPLLLAVGSAVDYDRATGIQARLQSAADSTALAMAKQAGQLTDADLQAKGVDYFEGAFSSQWSNAGPNRSARQFLRNSLTVTKTGKTVNVDVKGLYPTTFMKLAGLNDVALAASGQAAWGTRKIEVALVLDNTGSMAGAKITELKKAAKTLVSTLETASKEPDQIKIALVPFNTQVHMDAAAYRNETWLDFASYGVNKATWTGCVTDRNSGYDTNDDPMAKYPAVQSCTFGNQLALMSPLSSNFGGMRTSIDSMSATGNTNIAIGLAWGLASLSPGAPFTGGAAFGTSGVDKFMIMLTDGDNTQNRFGDSVYQMDQRTKLACDEVKKSANKIALYTIRVMNGNAALLKNCASDPSKYYDVTSASQLNGVFQQIADEITSIRLTM</sequence>
<dbReference type="AlphaFoldDB" id="A0AAU7JDA9"/>
<dbReference type="SMART" id="SM00327">
    <property type="entry name" value="VWA"/>
    <property type="match status" value="1"/>
</dbReference>
<proteinExistence type="predicted"/>
<dbReference type="CDD" id="cd00198">
    <property type="entry name" value="vWFA"/>
    <property type="match status" value="1"/>
</dbReference>
<evidence type="ECO:0000259" key="1">
    <source>
        <dbReference type="PROSITE" id="PS50234"/>
    </source>
</evidence>
<name>A0AAU7JDA9_9HYPH</name>